<evidence type="ECO:0000256" key="2">
    <source>
        <dbReference type="PIRNR" id="PIRNR006241"/>
    </source>
</evidence>
<dbReference type="RefSeq" id="WP_169626460.1">
    <property type="nucleotide sequence ID" value="NZ_JABBNT010000005.1"/>
</dbReference>
<dbReference type="Proteomes" id="UP000539372">
    <property type="component" value="Unassembled WGS sequence"/>
</dbReference>
<dbReference type="FunFam" id="3.20.20.150:FF:000007">
    <property type="entry name" value="Hydroxypyruvate isomerase"/>
    <property type="match status" value="1"/>
</dbReference>
<feature type="domain" description="Xylose isomerase-like TIM barrel" evidence="4">
    <location>
        <begin position="21"/>
        <end position="256"/>
    </location>
</feature>
<accession>A0A7Y0E2J6</accession>
<feature type="active site" description="Proton donor/acceptor" evidence="3">
    <location>
        <position position="240"/>
    </location>
</feature>
<dbReference type="NCBIfam" id="NF043033">
    <property type="entry name" value="OxoTetrIsom"/>
    <property type="match status" value="1"/>
</dbReference>
<dbReference type="InterPro" id="IPR053398">
    <property type="entry name" value="HPT_OtnI_isomerases"/>
</dbReference>
<evidence type="ECO:0000313" key="6">
    <source>
        <dbReference type="Proteomes" id="UP000539372"/>
    </source>
</evidence>
<protein>
    <submittedName>
        <fullName evidence="5">Hydroxypyruvate isomerase family protein</fullName>
    </submittedName>
</protein>
<dbReference type="PIRSF" id="PIRSF006241">
    <property type="entry name" value="HyI"/>
    <property type="match status" value="1"/>
</dbReference>
<keyword evidence="6" id="KW-1185">Reference proteome</keyword>
<dbReference type="PANTHER" id="PTHR43489">
    <property type="entry name" value="ISOMERASE"/>
    <property type="match status" value="1"/>
</dbReference>
<sequence>MPRFTANLSMLFTELPMLERFSAAKEAGFDGVEIQFPYDFPTDELQDAKDQCGLPLVHINLPPGDWQRGDRGNGALPGREAEFERGFAKALEYAEALDCRKLHVMAGVAPITLDERVHHSTMEANLRRIAPRAAKSGIQLLVEPINTRDIPNYVLNKTEHALRIIDNVQASNIALQLDLYHRQIMQGDLIATLERCIDRIGHIQIAGVPGRNEPDTGEVNYEPVLKRLDTLGYDGWVGCEYVPRDDTWSGLGWMQRYKS</sequence>
<organism evidence="5 6">
    <name type="scientific">Pacificispira spongiicola</name>
    <dbReference type="NCBI Taxonomy" id="2729598"/>
    <lineage>
        <taxon>Bacteria</taxon>
        <taxon>Pseudomonadati</taxon>
        <taxon>Pseudomonadota</taxon>
        <taxon>Alphaproteobacteria</taxon>
        <taxon>Rhodospirillales</taxon>
        <taxon>Rhodospirillaceae</taxon>
        <taxon>Pacificispira</taxon>
    </lineage>
</organism>
<evidence type="ECO:0000256" key="3">
    <source>
        <dbReference type="PIRSR" id="PIRSR006241-50"/>
    </source>
</evidence>
<dbReference type="SUPFAM" id="SSF51658">
    <property type="entry name" value="Xylose isomerase-like"/>
    <property type="match status" value="1"/>
</dbReference>
<dbReference type="Pfam" id="PF01261">
    <property type="entry name" value="AP_endonuc_2"/>
    <property type="match status" value="1"/>
</dbReference>
<evidence type="ECO:0000313" key="5">
    <source>
        <dbReference type="EMBL" id="NMM46067.1"/>
    </source>
</evidence>
<dbReference type="InterPro" id="IPR050417">
    <property type="entry name" value="Sugar_Epim/Isomerase"/>
</dbReference>
<comment type="caution">
    <text evidence="5">The sequence shown here is derived from an EMBL/GenBank/DDBJ whole genome shotgun (WGS) entry which is preliminary data.</text>
</comment>
<keyword evidence="5" id="KW-0670">Pyruvate</keyword>
<evidence type="ECO:0000256" key="1">
    <source>
        <dbReference type="ARBA" id="ARBA00023235"/>
    </source>
</evidence>
<dbReference type="InterPro" id="IPR036237">
    <property type="entry name" value="Xyl_isomerase-like_sf"/>
</dbReference>
<evidence type="ECO:0000259" key="4">
    <source>
        <dbReference type="Pfam" id="PF01261"/>
    </source>
</evidence>
<proteinExistence type="inferred from homology"/>
<gene>
    <name evidence="5" type="ORF">HH303_16355</name>
</gene>
<dbReference type="Gene3D" id="3.20.20.150">
    <property type="entry name" value="Divalent-metal-dependent TIM barrel enzymes"/>
    <property type="match status" value="1"/>
</dbReference>
<dbReference type="AlphaFoldDB" id="A0A7Y0E2J6"/>
<dbReference type="InterPro" id="IPR026040">
    <property type="entry name" value="HyI-like"/>
</dbReference>
<keyword evidence="1 2" id="KW-0413">Isomerase</keyword>
<dbReference type="GO" id="GO:0008903">
    <property type="term" value="F:hydroxypyruvate isomerase activity"/>
    <property type="evidence" value="ECO:0007669"/>
    <property type="project" value="TreeGrafter"/>
</dbReference>
<feature type="active site" description="Proton donor/acceptor" evidence="3">
    <location>
        <position position="143"/>
    </location>
</feature>
<dbReference type="EMBL" id="JABBNT010000005">
    <property type="protein sequence ID" value="NMM46067.1"/>
    <property type="molecule type" value="Genomic_DNA"/>
</dbReference>
<comment type="similarity">
    <text evidence="2">Belongs to the hyi family.</text>
</comment>
<dbReference type="InterPro" id="IPR013022">
    <property type="entry name" value="Xyl_isomerase-like_TIM-brl"/>
</dbReference>
<dbReference type="GO" id="GO:0046487">
    <property type="term" value="P:glyoxylate metabolic process"/>
    <property type="evidence" value="ECO:0007669"/>
    <property type="project" value="TreeGrafter"/>
</dbReference>
<dbReference type="PANTHER" id="PTHR43489:SF6">
    <property type="entry name" value="HYDROXYPYRUVATE ISOMERASE-RELATED"/>
    <property type="match status" value="1"/>
</dbReference>
<reference evidence="5 6" key="1">
    <citation type="submission" date="2020-04" db="EMBL/GenBank/DDBJ databases">
        <title>Rhodospirillaceae bacterium KN72 isolated from deep sea.</title>
        <authorList>
            <person name="Zhang D.-C."/>
        </authorList>
    </citation>
    <scope>NUCLEOTIDE SEQUENCE [LARGE SCALE GENOMIC DNA]</scope>
    <source>
        <strain evidence="5 6">KN72</strain>
    </source>
</reference>
<name>A0A7Y0E2J6_9PROT</name>